<evidence type="ECO:0008006" key="8">
    <source>
        <dbReference type="Google" id="ProtNLM"/>
    </source>
</evidence>
<feature type="transmembrane region" description="Helical" evidence="6">
    <location>
        <begin position="211"/>
        <end position="231"/>
    </location>
</feature>
<protein>
    <recommendedName>
        <fullName evidence="8">EamA domain-containing protein</fullName>
    </recommendedName>
</protein>
<name>A0A7S3LSM6_9STRA</name>
<dbReference type="AlphaFoldDB" id="A0A7S3LSM6"/>
<dbReference type="InterPro" id="IPR010651">
    <property type="entry name" value="Sugar_transport"/>
</dbReference>
<evidence type="ECO:0000256" key="6">
    <source>
        <dbReference type="SAM" id="Phobius"/>
    </source>
</evidence>
<evidence type="ECO:0000256" key="2">
    <source>
        <dbReference type="ARBA" id="ARBA00005731"/>
    </source>
</evidence>
<dbReference type="InterPro" id="IPR012435">
    <property type="entry name" value="TMEM144"/>
</dbReference>
<feature type="transmembrane region" description="Helical" evidence="6">
    <location>
        <begin position="285"/>
        <end position="306"/>
    </location>
</feature>
<keyword evidence="3 6" id="KW-0812">Transmembrane</keyword>
<proteinExistence type="inferred from homology"/>
<dbReference type="GO" id="GO:0015144">
    <property type="term" value="F:carbohydrate transmembrane transporter activity"/>
    <property type="evidence" value="ECO:0007669"/>
    <property type="project" value="InterPro"/>
</dbReference>
<feature type="transmembrane region" description="Helical" evidence="6">
    <location>
        <begin position="140"/>
        <end position="159"/>
    </location>
</feature>
<dbReference type="GO" id="GO:0016020">
    <property type="term" value="C:membrane"/>
    <property type="evidence" value="ECO:0007669"/>
    <property type="project" value="UniProtKB-SubCell"/>
</dbReference>
<feature type="transmembrane region" description="Helical" evidence="6">
    <location>
        <begin position="344"/>
        <end position="363"/>
    </location>
</feature>
<dbReference type="PANTHER" id="PTHR16119">
    <property type="entry name" value="TRANSMEMBRANE PROTEIN 144"/>
    <property type="match status" value="1"/>
</dbReference>
<comment type="similarity">
    <text evidence="2">Belongs to the TMEM144 family.</text>
</comment>
<feature type="transmembrane region" description="Helical" evidence="6">
    <location>
        <begin position="251"/>
        <end position="273"/>
    </location>
</feature>
<dbReference type="EMBL" id="HBIN01013132">
    <property type="protein sequence ID" value="CAE0439733.1"/>
    <property type="molecule type" value="Transcribed_RNA"/>
</dbReference>
<feature type="transmembrane region" description="Helical" evidence="6">
    <location>
        <begin position="36"/>
        <end position="57"/>
    </location>
</feature>
<keyword evidence="4 6" id="KW-1133">Transmembrane helix</keyword>
<evidence type="ECO:0000256" key="5">
    <source>
        <dbReference type="ARBA" id="ARBA00023136"/>
    </source>
</evidence>
<dbReference type="PANTHER" id="PTHR16119:SF17">
    <property type="entry name" value="TRANSMEMBRANE PROTEIN 144"/>
    <property type="match status" value="1"/>
</dbReference>
<feature type="transmembrane region" description="Helical" evidence="6">
    <location>
        <begin position="77"/>
        <end position="99"/>
    </location>
</feature>
<feature type="transmembrane region" description="Helical" evidence="6">
    <location>
        <begin position="6"/>
        <end position="24"/>
    </location>
</feature>
<sequence length="366" mass="39346">MGFTAPGIISVLCAAIFWGSNFVVVKQYDMGDGLHFQFLFCCGVLLMGVISLFVSPVRSTDDVTDWDSFPFPDFEAVFSTEGLLGGFVWCCGNLLTVPIIDMVGLGIGQSVWAGTSVAVSYVVGRVSIFGLEPEELSSPGAGVTGLLISLLALVVFSLIQTNEKKKNSSNLEEELLTDSDIEITDGYEMSQEMICRNEVLSTGKFSKSKKGVFLALLAGSLYGFQFVPLQIHSNQYKKSDNVSQVLNSMRFFFSQFAGIFLSSVFSFGVYICKTGNKPKLVPNDAVGPSILSGMIWSLGAMSGMVATSELGLTVGYPLSVNLVLLVNGAWSCFVYKEITGKRNVLLFALAGGLNVVSTILLAISRS</sequence>
<feature type="transmembrane region" description="Helical" evidence="6">
    <location>
        <begin position="111"/>
        <end position="128"/>
    </location>
</feature>
<accession>A0A7S3LSM6</accession>
<reference evidence="7" key="1">
    <citation type="submission" date="2021-01" db="EMBL/GenBank/DDBJ databases">
        <authorList>
            <person name="Corre E."/>
            <person name="Pelletier E."/>
            <person name="Niang G."/>
            <person name="Scheremetjew M."/>
            <person name="Finn R."/>
            <person name="Kale V."/>
            <person name="Holt S."/>
            <person name="Cochrane G."/>
            <person name="Meng A."/>
            <person name="Brown T."/>
            <person name="Cohen L."/>
        </authorList>
    </citation>
    <scope>NUCLEOTIDE SEQUENCE</scope>
    <source>
        <strain evidence="7">GSBS06</strain>
    </source>
</reference>
<organism evidence="7">
    <name type="scientific">Aplanochytrium stocchinoi</name>
    <dbReference type="NCBI Taxonomy" id="215587"/>
    <lineage>
        <taxon>Eukaryota</taxon>
        <taxon>Sar</taxon>
        <taxon>Stramenopiles</taxon>
        <taxon>Bigyra</taxon>
        <taxon>Labyrinthulomycetes</taxon>
        <taxon>Thraustochytrida</taxon>
        <taxon>Thraustochytriidae</taxon>
        <taxon>Aplanochytrium</taxon>
    </lineage>
</organism>
<gene>
    <name evidence="7" type="ORF">ASTO00021_LOCUS9908</name>
</gene>
<comment type="subcellular location">
    <subcellularLocation>
        <location evidence="1">Membrane</location>
        <topology evidence="1">Multi-pass membrane protein</topology>
    </subcellularLocation>
</comment>
<evidence type="ECO:0000256" key="3">
    <source>
        <dbReference type="ARBA" id="ARBA00022692"/>
    </source>
</evidence>
<evidence type="ECO:0000313" key="7">
    <source>
        <dbReference type="EMBL" id="CAE0439733.1"/>
    </source>
</evidence>
<evidence type="ECO:0000256" key="1">
    <source>
        <dbReference type="ARBA" id="ARBA00004141"/>
    </source>
</evidence>
<dbReference type="Pfam" id="PF07857">
    <property type="entry name" value="TMEM144"/>
    <property type="match status" value="1"/>
</dbReference>
<feature type="transmembrane region" description="Helical" evidence="6">
    <location>
        <begin position="318"/>
        <end position="335"/>
    </location>
</feature>
<evidence type="ECO:0000256" key="4">
    <source>
        <dbReference type="ARBA" id="ARBA00022989"/>
    </source>
</evidence>
<keyword evidence="5 6" id="KW-0472">Membrane</keyword>